<keyword evidence="1" id="KW-0472">Membrane</keyword>
<evidence type="ECO:0008006" key="4">
    <source>
        <dbReference type="Google" id="ProtNLM"/>
    </source>
</evidence>
<sequence>MNLNTEYIKKLMGWCPNTKINEARRHFNIESFDSNVPDREKGENEDLKPPEWFRKTRIQTLLINTFFTFAYFLVINQLGINLTLGVNFIHLLVGLFIVLFIVIFDWKKQMRRYDALVKCPVVDYSDKKIMYYILGYLFLILIYLLYIKGYEPSLQAIFSFAGGLIVGMWLSYLQLIYWEKKNHKTIYFNKSYGTWKKSYIIQGKK</sequence>
<dbReference type="GeneID" id="24849704"/>
<dbReference type="AlphaFoldDB" id="A0A0E3LEI9"/>
<feature type="transmembrane region" description="Helical" evidence="1">
    <location>
        <begin position="153"/>
        <end position="178"/>
    </location>
</feature>
<keyword evidence="1" id="KW-1133">Transmembrane helix</keyword>
<gene>
    <name evidence="2" type="ORF">MSMAW_0110</name>
</gene>
<feature type="transmembrane region" description="Helical" evidence="1">
    <location>
        <begin position="61"/>
        <end position="80"/>
    </location>
</feature>
<name>A0A0E3LEI9_METMZ</name>
<protein>
    <recommendedName>
        <fullName evidence="4">DUF1673 domain-containing protein</fullName>
    </recommendedName>
</protein>
<reference evidence="2 3" key="1">
    <citation type="submission" date="2014-07" db="EMBL/GenBank/DDBJ databases">
        <title>Methanogenic archaea and the global carbon cycle.</title>
        <authorList>
            <person name="Henriksen J.R."/>
            <person name="Luke J."/>
            <person name="Reinhart S."/>
            <person name="Benedict M.N."/>
            <person name="Youngblut N.D."/>
            <person name="Metcalf M.E."/>
            <person name="Whitaker R.J."/>
            <person name="Metcalf W.W."/>
        </authorList>
    </citation>
    <scope>NUCLEOTIDE SEQUENCE [LARGE SCALE GENOMIC DNA]</scope>
    <source>
        <strain evidence="2 3">WWM610</strain>
    </source>
</reference>
<feature type="transmembrane region" description="Helical" evidence="1">
    <location>
        <begin position="129"/>
        <end position="147"/>
    </location>
</feature>
<dbReference type="Proteomes" id="UP000033058">
    <property type="component" value="Chromosome"/>
</dbReference>
<organism evidence="2 3">
    <name type="scientific">Methanosarcina mazei WWM610</name>
    <dbReference type="NCBI Taxonomy" id="1434117"/>
    <lineage>
        <taxon>Archaea</taxon>
        <taxon>Methanobacteriati</taxon>
        <taxon>Methanobacteriota</taxon>
        <taxon>Stenosarchaea group</taxon>
        <taxon>Methanomicrobia</taxon>
        <taxon>Methanosarcinales</taxon>
        <taxon>Methanosarcinaceae</taxon>
        <taxon>Methanosarcina</taxon>
    </lineage>
</organism>
<feature type="transmembrane region" description="Helical" evidence="1">
    <location>
        <begin position="86"/>
        <end position="104"/>
    </location>
</feature>
<evidence type="ECO:0000256" key="1">
    <source>
        <dbReference type="SAM" id="Phobius"/>
    </source>
</evidence>
<evidence type="ECO:0000313" key="3">
    <source>
        <dbReference type="Proteomes" id="UP000033058"/>
    </source>
</evidence>
<evidence type="ECO:0000313" key="2">
    <source>
        <dbReference type="EMBL" id="AKB39101.1"/>
    </source>
</evidence>
<dbReference type="InterPro" id="IPR012874">
    <property type="entry name" value="DUF1673_METspp"/>
</dbReference>
<dbReference type="EMBL" id="CP009509">
    <property type="protein sequence ID" value="AKB39101.1"/>
    <property type="molecule type" value="Genomic_DNA"/>
</dbReference>
<dbReference type="HOGENOM" id="CLU_1363666_0_0_2"/>
<dbReference type="RefSeq" id="WP_048036746.1">
    <property type="nucleotide sequence ID" value="NZ_CP009509.1"/>
</dbReference>
<accession>A0A0E3LEI9</accession>
<dbReference type="PATRIC" id="fig|1434117.4.peg.124"/>
<keyword evidence="1" id="KW-0812">Transmembrane</keyword>
<dbReference type="Pfam" id="PF07895">
    <property type="entry name" value="DUF1673"/>
    <property type="match status" value="1"/>
</dbReference>
<proteinExistence type="predicted"/>